<proteinExistence type="predicted"/>
<accession>A0ABC8UQG4</accession>
<sequence>MEELRRSSGTVAEAPLKGCLRIDDNTKLHCRKILFDTPSLSLKKKIDVMAKPEDDKVSKSKLNVLAICDANKAMEDEAGEQRNGVPRTDDVSENPNHSEFRDFSIDFNGYENALR</sequence>
<gene>
    <name evidence="2" type="ORF">ILEXP_LOCUS53536</name>
</gene>
<dbReference type="EMBL" id="CAUOFW020008602">
    <property type="protein sequence ID" value="CAK9183280.1"/>
    <property type="molecule type" value="Genomic_DNA"/>
</dbReference>
<evidence type="ECO:0000256" key="1">
    <source>
        <dbReference type="SAM" id="MobiDB-lite"/>
    </source>
</evidence>
<evidence type="ECO:0000313" key="3">
    <source>
        <dbReference type="Proteomes" id="UP001642360"/>
    </source>
</evidence>
<feature type="region of interest" description="Disordered" evidence="1">
    <location>
        <begin position="75"/>
        <end position="115"/>
    </location>
</feature>
<comment type="caution">
    <text evidence="2">The sequence shown here is derived from an EMBL/GenBank/DDBJ whole genome shotgun (WGS) entry which is preliminary data.</text>
</comment>
<protein>
    <submittedName>
        <fullName evidence="2">Uncharacterized protein</fullName>
    </submittedName>
</protein>
<organism evidence="2 3">
    <name type="scientific">Ilex paraguariensis</name>
    <name type="common">yerba mate</name>
    <dbReference type="NCBI Taxonomy" id="185542"/>
    <lineage>
        <taxon>Eukaryota</taxon>
        <taxon>Viridiplantae</taxon>
        <taxon>Streptophyta</taxon>
        <taxon>Embryophyta</taxon>
        <taxon>Tracheophyta</taxon>
        <taxon>Spermatophyta</taxon>
        <taxon>Magnoliopsida</taxon>
        <taxon>eudicotyledons</taxon>
        <taxon>Gunneridae</taxon>
        <taxon>Pentapetalae</taxon>
        <taxon>asterids</taxon>
        <taxon>campanulids</taxon>
        <taxon>Aquifoliales</taxon>
        <taxon>Aquifoliaceae</taxon>
        <taxon>Ilex</taxon>
    </lineage>
</organism>
<dbReference type="Proteomes" id="UP001642360">
    <property type="component" value="Unassembled WGS sequence"/>
</dbReference>
<keyword evidence="3" id="KW-1185">Reference proteome</keyword>
<name>A0ABC8UQG4_9AQUA</name>
<evidence type="ECO:0000313" key="2">
    <source>
        <dbReference type="EMBL" id="CAK9183280.1"/>
    </source>
</evidence>
<reference evidence="2 3" key="1">
    <citation type="submission" date="2024-02" db="EMBL/GenBank/DDBJ databases">
        <authorList>
            <person name="Vignale AGUSTIN F."/>
            <person name="Sosa J E."/>
            <person name="Modenutti C."/>
        </authorList>
    </citation>
    <scope>NUCLEOTIDE SEQUENCE [LARGE SCALE GENOMIC DNA]</scope>
</reference>
<dbReference type="AlphaFoldDB" id="A0ABC8UQG4"/>